<gene>
    <name evidence="1" type="ORF">PTRG_03986</name>
</gene>
<evidence type="ECO:0000313" key="2">
    <source>
        <dbReference type="Proteomes" id="UP000001471"/>
    </source>
</evidence>
<proteinExistence type="predicted"/>
<organism evidence="1 2">
    <name type="scientific">Pyrenophora tritici-repentis (strain Pt-1C-BFP)</name>
    <name type="common">Wheat tan spot fungus</name>
    <name type="synonym">Drechslera tritici-repentis</name>
    <dbReference type="NCBI Taxonomy" id="426418"/>
    <lineage>
        <taxon>Eukaryota</taxon>
        <taxon>Fungi</taxon>
        <taxon>Dikarya</taxon>
        <taxon>Ascomycota</taxon>
        <taxon>Pezizomycotina</taxon>
        <taxon>Dothideomycetes</taxon>
        <taxon>Pleosporomycetidae</taxon>
        <taxon>Pleosporales</taxon>
        <taxon>Pleosporineae</taxon>
        <taxon>Pleosporaceae</taxon>
        <taxon>Pyrenophora</taxon>
    </lineage>
</organism>
<accession>B2W0K1</accession>
<evidence type="ECO:0000313" key="1">
    <source>
        <dbReference type="EMBL" id="EDU46824.1"/>
    </source>
</evidence>
<dbReference type="HOGENOM" id="CLU_2251432_0_0_1"/>
<sequence length="104" mass="11541">MRSNGALCGVLAMENWRYPTVFLPLHDNNQGVDWTEASDRPAVVQAVGPILVSEAEDESRERVPYPKCIFGTTTWQADVASKDSLRVPVDNFPADIPGRKRLLS</sequence>
<reference evidence="2" key="1">
    <citation type="journal article" date="2013" name="G3 (Bethesda)">
        <title>Comparative genomics of a plant-pathogenic fungus, Pyrenophora tritici-repentis, reveals transduplication and the impact of repeat elements on pathogenicity and population divergence.</title>
        <authorList>
            <person name="Manning V.A."/>
            <person name="Pandelova I."/>
            <person name="Dhillon B."/>
            <person name="Wilhelm L.J."/>
            <person name="Goodwin S.B."/>
            <person name="Berlin A.M."/>
            <person name="Figueroa M."/>
            <person name="Freitag M."/>
            <person name="Hane J.K."/>
            <person name="Henrissat B."/>
            <person name="Holman W.H."/>
            <person name="Kodira C.D."/>
            <person name="Martin J."/>
            <person name="Oliver R.P."/>
            <person name="Robbertse B."/>
            <person name="Schackwitz W."/>
            <person name="Schwartz D.C."/>
            <person name="Spatafora J.W."/>
            <person name="Turgeon B.G."/>
            <person name="Yandava C."/>
            <person name="Young S."/>
            <person name="Zhou S."/>
            <person name="Zeng Q."/>
            <person name="Grigoriev I.V."/>
            <person name="Ma L.-J."/>
            <person name="Ciuffetti L.M."/>
        </authorList>
    </citation>
    <scope>NUCLEOTIDE SEQUENCE [LARGE SCALE GENOMIC DNA]</scope>
    <source>
        <strain evidence="2">Pt-1C-BFP</strain>
    </source>
</reference>
<dbReference type="InParanoid" id="B2W0K1"/>
<name>B2W0K1_PYRTR</name>
<dbReference type="AlphaFoldDB" id="B2W0K1"/>
<protein>
    <submittedName>
        <fullName evidence="1">Uncharacterized protein</fullName>
    </submittedName>
</protein>
<dbReference type="Proteomes" id="UP000001471">
    <property type="component" value="Unassembled WGS sequence"/>
</dbReference>
<dbReference type="EMBL" id="DS231617">
    <property type="protein sequence ID" value="EDU46824.1"/>
    <property type="molecule type" value="Genomic_DNA"/>
</dbReference>